<sequence>MFLQKVNVIPNRFLISCLVVLLSCSLSSRAQQSFNSSGGTASNSAGSFSYSLGQLFFNTLEGEDGTTVHEGIQHSFELFEILGDDPISDDELIKPTFPEGNFKVYPNPVVDLLTIEIDGINSEGDMETLLSQRIKYKIYSYDGKLLLNKDITSNLTQVDLQDFPTAGYIMHITDGNTLSASFKIIKN</sequence>
<proteinExistence type="predicted"/>
<dbReference type="PROSITE" id="PS51257">
    <property type="entry name" value="PROKAR_LIPOPROTEIN"/>
    <property type="match status" value="1"/>
</dbReference>
<accession>A0A1J1E5H0</accession>
<evidence type="ECO:0000313" key="4">
    <source>
        <dbReference type="EMBL" id="BAV94558.1"/>
    </source>
</evidence>
<name>A0A1J1E5H0_9FLAO</name>
<organism evidence="4 5">
    <name type="scientific">Ichthyobacterium seriolicida</name>
    <dbReference type="NCBI Taxonomy" id="242600"/>
    <lineage>
        <taxon>Bacteria</taxon>
        <taxon>Pseudomonadati</taxon>
        <taxon>Bacteroidota</taxon>
        <taxon>Flavobacteriia</taxon>
        <taxon>Flavobacteriales</taxon>
        <taxon>Ichthyobacteriaceae</taxon>
        <taxon>Ichthyobacterium</taxon>
    </lineage>
</organism>
<dbReference type="KEGG" id="ise:JBKA6_0545"/>
<evidence type="ECO:0000256" key="2">
    <source>
        <dbReference type="SAM" id="SignalP"/>
    </source>
</evidence>
<keyword evidence="5" id="KW-1185">Reference proteome</keyword>
<dbReference type="EMBL" id="AP014564">
    <property type="protein sequence ID" value="BAV94558.1"/>
    <property type="molecule type" value="Genomic_DNA"/>
</dbReference>
<gene>
    <name evidence="4" type="ORF">JBKA6_0545</name>
</gene>
<protein>
    <recommendedName>
        <fullName evidence="3">Secretion system C-terminal sorting domain-containing protein</fullName>
    </recommendedName>
</protein>
<dbReference type="Pfam" id="PF18962">
    <property type="entry name" value="Por_Secre_tail"/>
    <property type="match status" value="1"/>
</dbReference>
<feature type="domain" description="Secretion system C-terminal sorting" evidence="3">
    <location>
        <begin position="104"/>
        <end position="180"/>
    </location>
</feature>
<dbReference type="OrthoDB" id="1352409at2"/>
<dbReference type="NCBIfam" id="TIGR04183">
    <property type="entry name" value="Por_Secre_tail"/>
    <property type="match status" value="1"/>
</dbReference>
<dbReference type="AlphaFoldDB" id="A0A1J1E5H0"/>
<keyword evidence="1 2" id="KW-0732">Signal</keyword>
<dbReference type="Proteomes" id="UP000243197">
    <property type="component" value="Chromosome"/>
</dbReference>
<feature type="signal peptide" evidence="2">
    <location>
        <begin position="1"/>
        <end position="30"/>
    </location>
</feature>
<evidence type="ECO:0000259" key="3">
    <source>
        <dbReference type="Pfam" id="PF18962"/>
    </source>
</evidence>
<evidence type="ECO:0000256" key="1">
    <source>
        <dbReference type="ARBA" id="ARBA00022729"/>
    </source>
</evidence>
<reference evidence="4 5" key="1">
    <citation type="submission" date="2014-03" db="EMBL/GenBank/DDBJ databases">
        <title>complete genome sequence of Flavobacteriaceae bacterium JBKA-6.</title>
        <authorList>
            <person name="Takano T."/>
            <person name="Nakamura Y."/>
            <person name="Takuma S."/>
            <person name="Yasuike M."/>
            <person name="Matsuyama T."/>
            <person name="Sakai T."/>
            <person name="Fujiwara A."/>
            <person name="Kimoto K."/>
            <person name="Fukuda Y."/>
            <person name="Kondo H."/>
            <person name="Hirono I."/>
            <person name="Nakayasu C."/>
        </authorList>
    </citation>
    <scope>NUCLEOTIDE SEQUENCE [LARGE SCALE GENOMIC DNA]</scope>
    <source>
        <strain evidence="4 5">JBKA-6</strain>
    </source>
</reference>
<dbReference type="RefSeq" id="WP_096685648.1">
    <property type="nucleotide sequence ID" value="NZ_AP014564.1"/>
</dbReference>
<evidence type="ECO:0000313" key="5">
    <source>
        <dbReference type="Proteomes" id="UP000243197"/>
    </source>
</evidence>
<feature type="chain" id="PRO_5013312103" description="Secretion system C-terminal sorting domain-containing protein" evidence="2">
    <location>
        <begin position="31"/>
        <end position="187"/>
    </location>
</feature>
<dbReference type="InterPro" id="IPR026444">
    <property type="entry name" value="Secre_tail"/>
</dbReference>